<accession>A0ABQ6BRS8</accession>
<gene>
    <name evidence="1" type="ORF">GCM10007860_12980</name>
</gene>
<comment type="caution">
    <text evidence="1">The sequence shown here is derived from an EMBL/GenBank/DDBJ whole genome shotgun (WGS) entry which is preliminary data.</text>
</comment>
<dbReference type="Pfam" id="PF13366">
    <property type="entry name" value="PDDEXK_3"/>
    <property type="match status" value="1"/>
</dbReference>
<dbReference type="RefSeq" id="WP_018747533.1">
    <property type="nucleotide sequence ID" value="NZ_BSOZ01000013.1"/>
</dbReference>
<protein>
    <recommendedName>
        <fullName evidence="3">GxxExxY protein</fullName>
    </recommendedName>
</protein>
<name>A0ABQ6BRS8_9NEIS</name>
<dbReference type="Proteomes" id="UP001156836">
    <property type="component" value="Unassembled WGS sequence"/>
</dbReference>
<organism evidence="1 2">
    <name type="scientific">Chitiniphilus shinanonensis</name>
    <dbReference type="NCBI Taxonomy" id="553088"/>
    <lineage>
        <taxon>Bacteria</taxon>
        <taxon>Pseudomonadati</taxon>
        <taxon>Pseudomonadota</taxon>
        <taxon>Betaproteobacteria</taxon>
        <taxon>Neisseriales</taxon>
        <taxon>Chitinibacteraceae</taxon>
        <taxon>Chitiniphilus</taxon>
    </lineage>
</organism>
<evidence type="ECO:0008006" key="3">
    <source>
        <dbReference type="Google" id="ProtNLM"/>
    </source>
</evidence>
<dbReference type="NCBIfam" id="TIGR04256">
    <property type="entry name" value="GxxExxY"/>
    <property type="match status" value="1"/>
</dbReference>
<proteinExistence type="predicted"/>
<dbReference type="EMBL" id="BSOZ01000013">
    <property type="protein sequence ID" value="GLS04152.1"/>
    <property type="molecule type" value="Genomic_DNA"/>
</dbReference>
<sequence length="123" mass="13828">MLNDPLSEQIIGAAIEVHRALGAGLLENAYEQCLRHELALRGLAVQSQLHLPIRYKGVQVDHAFKLDLLVEERVIVELKSCEKLLPIHESQLLTYLKLTGLKTGLLINFNTTLLKNGLRRLVL</sequence>
<evidence type="ECO:0000313" key="1">
    <source>
        <dbReference type="EMBL" id="GLS04152.1"/>
    </source>
</evidence>
<evidence type="ECO:0000313" key="2">
    <source>
        <dbReference type="Proteomes" id="UP001156836"/>
    </source>
</evidence>
<keyword evidence="2" id="KW-1185">Reference proteome</keyword>
<reference evidence="2" key="1">
    <citation type="journal article" date="2019" name="Int. J. Syst. Evol. Microbiol.">
        <title>The Global Catalogue of Microorganisms (GCM) 10K type strain sequencing project: providing services to taxonomists for standard genome sequencing and annotation.</title>
        <authorList>
            <consortium name="The Broad Institute Genomics Platform"/>
            <consortium name="The Broad Institute Genome Sequencing Center for Infectious Disease"/>
            <person name="Wu L."/>
            <person name="Ma J."/>
        </authorList>
    </citation>
    <scope>NUCLEOTIDE SEQUENCE [LARGE SCALE GENOMIC DNA]</scope>
    <source>
        <strain evidence="2">NBRC 104970</strain>
    </source>
</reference>
<dbReference type="InterPro" id="IPR026350">
    <property type="entry name" value="GxxExxY"/>
</dbReference>